<keyword evidence="4" id="KW-1185">Reference proteome</keyword>
<evidence type="ECO:0008006" key="5">
    <source>
        <dbReference type="Google" id="ProtNLM"/>
    </source>
</evidence>
<sequence length="506" mass="57243">MQEAKQLHAHVIVSGIEQQERYLRKLITFLAITNPLSLDYARVVFNHIPTPSTFIYNTLIRAYASSSHPQQALHVHYQMHKHGHSPPDKYTFPFLLKACSNLFNLRKGQETHCQLIKYGFDSDIFVQNSLIYLYGSNDNIKIARRVFDEMGVRDIASWTTLVTCYLNFGSIELARNVFDKMPKRSAVSFSAMIAGYVRKGMYREALELFCDSQNASIQPNDSMIMGVLCACASLGALDMGRWIHIYISDLKGNKFDSQITTALIDMYFKCGSINDGVRVFSETKQKQVGEWTAMISGMSMHGNGERSIDLFEQMVTSGVRPNVVTFVALLSGCTHAGLVNEGLRYFQRMKSEFRIEPTIEHFGCVVDILGRAGRITQALKFINEMPMEANAAIWGALLNACRVHKNVELGQVAARWLIREEPWNGAIYMTLLNLYKETGRWEDVEGVKQEMKEVRCRKNPGCSLIEVNGVCHEFVVGDSSDPCAFELCLKLGKLIMELEENNWAFG</sequence>
<feature type="repeat" description="PPR" evidence="2">
    <location>
        <begin position="287"/>
        <end position="321"/>
    </location>
</feature>
<dbReference type="PANTHER" id="PTHR47926:SF537">
    <property type="entry name" value="PENTACOTRIPEPTIDE-REPEAT REGION OF PRORP DOMAIN-CONTAINING PROTEIN"/>
    <property type="match status" value="1"/>
</dbReference>
<evidence type="ECO:0000256" key="2">
    <source>
        <dbReference type="PROSITE-ProRule" id="PRU00708"/>
    </source>
</evidence>
<feature type="repeat" description="PPR" evidence="2">
    <location>
        <begin position="185"/>
        <end position="219"/>
    </location>
</feature>
<dbReference type="EMBL" id="KZ305019">
    <property type="protein sequence ID" value="PIA61959.1"/>
    <property type="molecule type" value="Genomic_DNA"/>
</dbReference>
<proteinExistence type="predicted"/>
<dbReference type="Pfam" id="PF20431">
    <property type="entry name" value="E_motif"/>
    <property type="match status" value="1"/>
</dbReference>
<dbReference type="InParanoid" id="A0A2G5F1X5"/>
<gene>
    <name evidence="3" type="ORF">AQUCO_00200154v1</name>
</gene>
<dbReference type="Pfam" id="PF13041">
    <property type="entry name" value="PPR_2"/>
    <property type="match status" value="2"/>
</dbReference>
<keyword evidence="1" id="KW-0677">Repeat</keyword>
<dbReference type="InterPro" id="IPR011990">
    <property type="entry name" value="TPR-like_helical_dom_sf"/>
</dbReference>
<dbReference type="PANTHER" id="PTHR47926">
    <property type="entry name" value="PENTATRICOPEPTIDE REPEAT-CONTAINING PROTEIN"/>
    <property type="match status" value="1"/>
</dbReference>
<dbReference type="GO" id="GO:0003723">
    <property type="term" value="F:RNA binding"/>
    <property type="evidence" value="ECO:0007669"/>
    <property type="project" value="InterPro"/>
</dbReference>
<feature type="repeat" description="PPR" evidence="2">
    <location>
        <begin position="322"/>
        <end position="352"/>
    </location>
</feature>
<evidence type="ECO:0000313" key="4">
    <source>
        <dbReference type="Proteomes" id="UP000230069"/>
    </source>
</evidence>
<dbReference type="Proteomes" id="UP000230069">
    <property type="component" value="Unassembled WGS sequence"/>
</dbReference>
<organism evidence="3 4">
    <name type="scientific">Aquilegia coerulea</name>
    <name type="common">Rocky mountain columbine</name>
    <dbReference type="NCBI Taxonomy" id="218851"/>
    <lineage>
        <taxon>Eukaryota</taxon>
        <taxon>Viridiplantae</taxon>
        <taxon>Streptophyta</taxon>
        <taxon>Embryophyta</taxon>
        <taxon>Tracheophyta</taxon>
        <taxon>Spermatophyta</taxon>
        <taxon>Magnoliopsida</taxon>
        <taxon>Ranunculales</taxon>
        <taxon>Ranunculaceae</taxon>
        <taxon>Thalictroideae</taxon>
        <taxon>Aquilegia</taxon>
    </lineage>
</organism>
<dbReference type="FunFam" id="1.25.40.10:FF:000470">
    <property type="entry name" value="Pentatricopeptide repeat-containing protein At5g66520"/>
    <property type="match status" value="1"/>
</dbReference>
<dbReference type="InterPro" id="IPR002885">
    <property type="entry name" value="PPR_rpt"/>
</dbReference>
<dbReference type="NCBIfam" id="TIGR00756">
    <property type="entry name" value="PPR"/>
    <property type="match status" value="5"/>
</dbReference>
<dbReference type="Gene3D" id="1.25.40.10">
    <property type="entry name" value="Tetratricopeptide repeat domain"/>
    <property type="match status" value="3"/>
</dbReference>
<dbReference type="InterPro" id="IPR046960">
    <property type="entry name" value="PPR_At4g14850-like_plant"/>
</dbReference>
<protein>
    <recommendedName>
        <fullName evidence="5">Pentacotripeptide-repeat region of PRORP domain-containing protein</fullName>
    </recommendedName>
</protein>
<dbReference type="AlphaFoldDB" id="A0A2G5F1X5"/>
<accession>A0A2G5F1X5</accession>
<evidence type="ECO:0000256" key="1">
    <source>
        <dbReference type="ARBA" id="ARBA00022737"/>
    </source>
</evidence>
<dbReference type="GO" id="GO:0009451">
    <property type="term" value="P:RNA modification"/>
    <property type="evidence" value="ECO:0007669"/>
    <property type="project" value="InterPro"/>
</dbReference>
<dbReference type="FunFam" id="1.25.40.10:FF:000184">
    <property type="entry name" value="Pentatricopeptide repeat-containing protein, chloroplastic"/>
    <property type="match status" value="1"/>
</dbReference>
<reference evidence="3 4" key="1">
    <citation type="submission" date="2017-09" db="EMBL/GenBank/DDBJ databases">
        <title>WGS assembly of Aquilegia coerulea Goldsmith.</title>
        <authorList>
            <person name="Hodges S."/>
            <person name="Kramer E."/>
            <person name="Nordborg M."/>
            <person name="Tomkins J."/>
            <person name="Borevitz J."/>
            <person name="Derieg N."/>
            <person name="Yan J."/>
            <person name="Mihaltcheva S."/>
            <person name="Hayes R.D."/>
            <person name="Rokhsar D."/>
        </authorList>
    </citation>
    <scope>NUCLEOTIDE SEQUENCE [LARGE SCALE GENOMIC DNA]</scope>
    <source>
        <strain evidence="4">cv. Goldsmith</strain>
    </source>
</reference>
<dbReference type="InterPro" id="IPR046848">
    <property type="entry name" value="E_motif"/>
</dbReference>
<name>A0A2G5F1X5_AQUCA</name>
<dbReference type="PROSITE" id="PS51375">
    <property type="entry name" value="PPR"/>
    <property type="match status" value="5"/>
</dbReference>
<feature type="repeat" description="PPR" evidence="2">
    <location>
        <begin position="154"/>
        <end position="184"/>
    </location>
</feature>
<evidence type="ECO:0000313" key="3">
    <source>
        <dbReference type="EMBL" id="PIA61959.1"/>
    </source>
</evidence>
<dbReference type="OrthoDB" id="1851890at2759"/>
<feature type="repeat" description="PPR" evidence="2">
    <location>
        <begin position="52"/>
        <end position="86"/>
    </location>
</feature>
<dbReference type="STRING" id="218851.A0A2G5F1X5"/>
<dbReference type="Pfam" id="PF01535">
    <property type="entry name" value="PPR"/>
    <property type="match status" value="5"/>
</dbReference>